<feature type="non-terminal residue" evidence="1">
    <location>
        <position position="1"/>
    </location>
</feature>
<evidence type="ECO:0000313" key="2">
    <source>
        <dbReference type="Proteomes" id="UP000789405"/>
    </source>
</evidence>
<organism evidence="1 2">
    <name type="scientific">Dentiscutata erythropus</name>
    <dbReference type="NCBI Taxonomy" id="1348616"/>
    <lineage>
        <taxon>Eukaryota</taxon>
        <taxon>Fungi</taxon>
        <taxon>Fungi incertae sedis</taxon>
        <taxon>Mucoromycota</taxon>
        <taxon>Glomeromycotina</taxon>
        <taxon>Glomeromycetes</taxon>
        <taxon>Diversisporales</taxon>
        <taxon>Gigasporaceae</taxon>
        <taxon>Dentiscutata</taxon>
    </lineage>
</organism>
<dbReference type="OrthoDB" id="2431801at2759"/>
<comment type="caution">
    <text evidence="1">The sequence shown here is derived from an EMBL/GenBank/DDBJ whole genome shotgun (WGS) entry which is preliminary data.</text>
</comment>
<dbReference type="InterPro" id="IPR011009">
    <property type="entry name" value="Kinase-like_dom_sf"/>
</dbReference>
<gene>
    <name evidence="1" type="ORF">DERYTH_LOCUS7586</name>
</gene>
<name>A0A9N9CDP3_9GLOM</name>
<dbReference type="EMBL" id="CAJVPY010003720">
    <property type="protein sequence ID" value="CAG8599836.1"/>
    <property type="molecule type" value="Genomic_DNA"/>
</dbReference>
<accession>A0A9N9CDP3</accession>
<dbReference type="Proteomes" id="UP000789405">
    <property type="component" value="Unassembled WGS sequence"/>
</dbReference>
<evidence type="ECO:0000313" key="1">
    <source>
        <dbReference type="EMBL" id="CAG8599836.1"/>
    </source>
</evidence>
<proteinExistence type="predicted"/>
<protein>
    <submittedName>
        <fullName evidence="1">9129_t:CDS:1</fullName>
    </submittedName>
</protein>
<dbReference type="Gene3D" id="3.30.200.20">
    <property type="entry name" value="Phosphorylase Kinase, domain 1"/>
    <property type="match status" value="1"/>
</dbReference>
<dbReference type="SUPFAM" id="SSF56112">
    <property type="entry name" value="Protein kinase-like (PK-like)"/>
    <property type="match status" value="1"/>
</dbReference>
<keyword evidence="2" id="KW-1185">Reference proteome</keyword>
<dbReference type="AlphaFoldDB" id="A0A9N9CDP3"/>
<sequence length="266" mass="30520">MTSSSSGSSGLVSNLTQSSMASYTSTELSFSAFNFKFISDDSEYYDSEEEFDVDYSCPDCSRPRTNDRWCNFCESEKFSKNFNNWTSGHSYLDEIIKDTQLNATSKCDYLVWIDYNEFEDVEYLANGGFGDVYFGIWINGPEKVLIYDEESCIHRKEAKTPVALKCLRNSENITTEFLDENRGDVRERRNIRSHPKASYTSKMIPKPPSQKDIEYSGYSNFAVSESEFTREITGTIGKLPQLTINIDEKGEDFDYVTRAFNETLSF</sequence>
<reference evidence="1" key="1">
    <citation type="submission" date="2021-06" db="EMBL/GenBank/DDBJ databases">
        <authorList>
            <person name="Kallberg Y."/>
            <person name="Tangrot J."/>
            <person name="Rosling A."/>
        </authorList>
    </citation>
    <scope>NUCLEOTIDE SEQUENCE</scope>
    <source>
        <strain evidence="1">MA453B</strain>
    </source>
</reference>